<sequence length="351" mass="35168">MNRPVTRWSRVAVVSVLAAVVVGVFVLAFTWPSVTSTVHAVPVVVTGEGPAAEALAQQLDTVASATFDVSRASTRDDAVAMIESREVLGAVVADESVPEVLTASANGVAASQVFTQLAAQLQGVFAQQLEAQGVAADAVPTIAVTDVVPLAATDARGSGLTALAFPLVIGGMIGGIAVSLLVAGVWRRLVAVLAYGVAVGVVVVAIGQGWFGILQGSPVLNGLAVGAALVSISAFIVGMTSLIGPPGIAVGAVLAMLVGNPISGAAQPVQFLPAPWGAVGQFLPPGAGATLLRDLSYFPAAPTWASWLVLAAWIALGVLLMTLGHFRSRAVLPAQDGLTPEAGRASAPAAG</sequence>
<feature type="transmembrane region" description="Helical" evidence="1">
    <location>
        <begin position="163"/>
        <end position="185"/>
    </location>
</feature>
<evidence type="ECO:0000256" key="1">
    <source>
        <dbReference type="SAM" id="Phobius"/>
    </source>
</evidence>
<feature type="transmembrane region" description="Helical" evidence="1">
    <location>
        <begin position="247"/>
        <end position="266"/>
    </location>
</feature>
<dbReference type="AlphaFoldDB" id="A0A852SL54"/>
<keyword evidence="1" id="KW-0812">Transmembrane</keyword>
<name>A0A852SL54_9MICO</name>
<dbReference type="RefSeq" id="WP_179546744.1">
    <property type="nucleotide sequence ID" value="NZ_BSEW01000001.1"/>
</dbReference>
<gene>
    <name evidence="2" type="ORF">BJ984_000569</name>
</gene>
<accession>A0A852SL54</accession>
<evidence type="ECO:0008006" key="4">
    <source>
        <dbReference type="Google" id="ProtNLM"/>
    </source>
</evidence>
<feature type="transmembrane region" description="Helical" evidence="1">
    <location>
        <begin position="304"/>
        <end position="323"/>
    </location>
</feature>
<feature type="transmembrane region" description="Helical" evidence="1">
    <location>
        <begin position="192"/>
        <end position="213"/>
    </location>
</feature>
<keyword evidence="3" id="KW-1185">Reference proteome</keyword>
<comment type="caution">
    <text evidence="2">The sequence shown here is derived from an EMBL/GenBank/DDBJ whole genome shotgun (WGS) entry which is preliminary data.</text>
</comment>
<keyword evidence="1" id="KW-0472">Membrane</keyword>
<protein>
    <recommendedName>
        <fullName evidence="4">ABC transporter permease</fullName>
    </recommendedName>
</protein>
<feature type="transmembrane region" description="Helical" evidence="1">
    <location>
        <begin position="219"/>
        <end position="240"/>
    </location>
</feature>
<proteinExistence type="predicted"/>
<evidence type="ECO:0000313" key="2">
    <source>
        <dbReference type="EMBL" id="NYD69411.1"/>
    </source>
</evidence>
<dbReference type="EMBL" id="JACCBM010000001">
    <property type="protein sequence ID" value="NYD69411.1"/>
    <property type="molecule type" value="Genomic_DNA"/>
</dbReference>
<dbReference type="Proteomes" id="UP000549913">
    <property type="component" value="Unassembled WGS sequence"/>
</dbReference>
<reference evidence="2 3" key="1">
    <citation type="submission" date="2020-07" db="EMBL/GenBank/DDBJ databases">
        <title>Sequencing the genomes of 1000 actinobacteria strains.</title>
        <authorList>
            <person name="Klenk H.-P."/>
        </authorList>
    </citation>
    <scope>NUCLEOTIDE SEQUENCE [LARGE SCALE GENOMIC DNA]</scope>
    <source>
        <strain evidence="2 3">DSM 26474</strain>
    </source>
</reference>
<keyword evidence="1" id="KW-1133">Transmembrane helix</keyword>
<organism evidence="2 3">
    <name type="scientific">Herbiconiux flava</name>
    <dbReference type="NCBI Taxonomy" id="881268"/>
    <lineage>
        <taxon>Bacteria</taxon>
        <taxon>Bacillati</taxon>
        <taxon>Actinomycetota</taxon>
        <taxon>Actinomycetes</taxon>
        <taxon>Micrococcales</taxon>
        <taxon>Microbacteriaceae</taxon>
        <taxon>Herbiconiux</taxon>
    </lineage>
</organism>
<evidence type="ECO:0000313" key="3">
    <source>
        <dbReference type="Proteomes" id="UP000549913"/>
    </source>
</evidence>
<feature type="transmembrane region" description="Helical" evidence="1">
    <location>
        <begin position="12"/>
        <end position="31"/>
    </location>
</feature>